<dbReference type="InterPro" id="IPR007313">
    <property type="entry name" value="FxsA"/>
</dbReference>
<dbReference type="EMBL" id="SGBD01000003">
    <property type="protein sequence ID" value="RZD14353.1"/>
    <property type="molecule type" value="Genomic_DNA"/>
</dbReference>
<dbReference type="Pfam" id="PF04186">
    <property type="entry name" value="FxsA"/>
    <property type="match status" value="1"/>
</dbReference>
<feature type="transmembrane region" description="Helical" evidence="1">
    <location>
        <begin position="7"/>
        <end position="23"/>
    </location>
</feature>
<feature type="transmembrane region" description="Helical" evidence="1">
    <location>
        <begin position="29"/>
        <end position="49"/>
    </location>
</feature>
<sequence length="154" mass="17289">MGVLAKIFFSILIYLFVEIYVFVEASILIGFFPAAILLISFSIIGYMITKRIKGISFQKAAADYANGESPSKNLVKTAGFFIAGVLFLMPGFITDFIAILFLIPFLNYYLMYLIFRYFKNKFNGSYVYQSQNGGGDFNGGAFTFISLPFKKNGK</sequence>
<keyword evidence="1" id="KW-1133">Transmembrane helix</keyword>
<evidence type="ECO:0000313" key="3">
    <source>
        <dbReference type="Proteomes" id="UP000320813"/>
    </source>
</evidence>
<dbReference type="AlphaFoldDB" id="A0A519BAP4"/>
<gene>
    <name evidence="2" type="ORF">EVJ47_06720</name>
</gene>
<dbReference type="PANTHER" id="PTHR35335:SF1">
    <property type="entry name" value="UPF0716 PROTEIN FXSA"/>
    <property type="match status" value="1"/>
</dbReference>
<organism evidence="2 3">
    <name type="scientific">Candidatus Acidulodesulfobacterium ferriphilum</name>
    <dbReference type="NCBI Taxonomy" id="2597223"/>
    <lineage>
        <taxon>Bacteria</taxon>
        <taxon>Deltaproteobacteria</taxon>
        <taxon>Candidatus Acidulodesulfobacterales</taxon>
        <taxon>Candidatus Acidulodesulfobacterium</taxon>
    </lineage>
</organism>
<feature type="transmembrane region" description="Helical" evidence="1">
    <location>
        <begin position="96"/>
        <end position="115"/>
    </location>
</feature>
<dbReference type="GO" id="GO:0016020">
    <property type="term" value="C:membrane"/>
    <property type="evidence" value="ECO:0007669"/>
    <property type="project" value="InterPro"/>
</dbReference>
<protein>
    <submittedName>
        <fullName evidence="2">FxsA family protein</fullName>
    </submittedName>
</protein>
<feature type="transmembrane region" description="Helical" evidence="1">
    <location>
        <begin position="74"/>
        <end position="90"/>
    </location>
</feature>
<evidence type="ECO:0000313" key="2">
    <source>
        <dbReference type="EMBL" id="RZD14353.1"/>
    </source>
</evidence>
<name>A0A519BAP4_9DELT</name>
<accession>A0A519BAP4</accession>
<dbReference type="Proteomes" id="UP000320813">
    <property type="component" value="Unassembled WGS sequence"/>
</dbReference>
<keyword evidence="1" id="KW-0472">Membrane</keyword>
<reference evidence="2 3" key="1">
    <citation type="submission" date="2019-01" db="EMBL/GenBank/DDBJ databases">
        <title>Insights into ecological role of a new deltaproteobacterial order Candidatus Sinidesulfobacterales (Sva0485) by metagenomics and metatranscriptomics.</title>
        <authorList>
            <person name="Tan S."/>
            <person name="Liu J."/>
            <person name="Fang Y."/>
            <person name="Hedlund B.P."/>
            <person name="Lian Z.H."/>
            <person name="Huang L.Y."/>
            <person name="Li J.T."/>
            <person name="Huang L.N."/>
            <person name="Li W.J."/>
            <person name="Jiang H.C."/>
            <person name="Dong H.L."/>
            <person name="Shu W.S."/>
        </authorList>
    </citation>
    <scope>NUCLEOTIDE SEQUENCE [LARGE SCALE GENOMIC DNA]</scope>
    <source>
        <strain evidence="2">AP3</strain>
    </source>
</reference>
<dbReference type="NCBIfam" id="NF008528">
    <property type="entry name" value="PRK11463.1-2"/>
    <property type="match status" value="1"/>
</dbReference>
<dbReference type="PANTHER" id="PTHR35335">
    <property type="entry name" value="UPF0716 PROTEIN FXSA"/>
    <property type="match status" value="1"/>
</dbReference>
<keyword evidence="1" id="KW-0812">Transmembrane</keyword>
<comment type="caution">
    <text evidence="2">The sequence shown here is derived from an EMBL/GenBank/DDBJ whole genome shotgun (WGS) entry which is preliminary data.</text>
</comment>
<proteinExistence type="predicted"/>
<evidence type="ECO:0000256" key="1">
    <source>
        <dbReference type="SAM" id="Phobius"/>
    </source>
</evidence>